<dbReference type="RefSeq" id="WP_249308955.1">
    <property type="nucleotide sequence ID" value="NZ_JACRSZ010000011.1"/>
</dbReference>
<dbReference type="InterPro" id="IPR035089">
    <property type="entry name" value="Phage_sheath_subtilisin"/>
</dbReference>
<sequence>MAGGTFKLSSPKVRPGAYVVTKNGKQPTASNAPSGIAIIPLIGYDWGPRGEMIHLTNESPDAAKVKFGRSIYDDNECMVMLQLMFLNATEVYTYIAGGGEKAKGTITLKSGTGNVTAKYPGTLGNKIKVVSVANPEGGFDVSVVLDGSEVELIEGATKVTDLKSDYVDFAGEGELAAFASASLTGGTNEDSKVNASVATFLDMAEKIKFNCMALPTSEASLITAAVTKIKYIRNSIGWKCGLVVANSAADYENIYNLTNAAEYAGEELTIPQSVAWLAGAIAAAGYTSSLTYKIFTGATGVVGAKTNEEAIQAIKKGEIFFTVSESGDVIVEYDVNSKVTFTQDDPADIMKGRPCRVYDSFANDLLLTFVPGRFNNDPTGWTVMEGLGRAILKAYQNDGAIQNVDEENDFLVDRGASTGDSVYISCGIQPVDSAEKYYFTVIAR</sequence>
<gene>
    <name evidence="5" type="ORF">H8716_11320</name>
</gene>
<keyword evidence="6" id="KW-1185">Reference proteome</keyword>
<dbReference type="Pfam" id="PF17482">
    <property type="entry name" value="Phage_sheath_1C"/>
    <property type="match status" value="1"/>
</dbReference>
<dbReference type="Pfam" id="PF17481">
    <property type="entry name" value="Phage_sheath_domII"/>
    <property type="match status" value="1"/>
</dbReference>
<dbReference type="Gene3D" id="3.40.50.11790">
    <property type="match status" value="1"/>
</dbReference>
<protein>
    <submittedName>
        <fullName evidence="5">Phage tail sheath subtilisin-like domain-containing protein</fullName>
    </submittedName>
</protein>
<dbReference type="EMBL" id="JACRSZ010000011">
    <property type="protein sequence ID" value="MBC8573666.1"/>
    <property type="molecule type" value="Genomic_DNA"/>
</dbReference>
<reference evidence="5 6" key="1">
    <citation type="submission" date="2020-08" db="EMBL/GenBank/DDBJ databases">
        <title>Genome public.</title>
        <authorList>
            <person name="Liu C."/>
            <person name="Sun Q."/>
        </authorList>
    </citation>
    <scope>NUCLEOTIDE SEQUENCE [LARGE SCALE GENOMIC DNA]</scope>
    <source>
        <strain evidence="5 6">NSJ-46</strain>
    </source>
</reference>
<feature type="domain" description="Phage tail sheath protein-like beta-sandwich" evidence="3">
    <location>
        <begin position="98"/>
        <end position="188"/>
    </location>
</feature>
<comment type="similarity">
    <text evidence="1">Belongs to the myoviridae tail sheath protein family.</text>
</comment>
<dbReference type="Proteomes" id="UP000657421">
    <property type="component" value="Unassembled WGS sequence"/>
</dbReference>
<organism evidence="5 6">
    <name type="scientific">Jingyaoa shaoxingensis</name>
    <dbReference type="NCBI Taxonomy" id="2763671"/>
    <lineage>
        <taxon>Bacteria</taxon>
        <taxon>Bacillati</taxon>
        <taxon>Bacillota</taxon>
        <taxon>Clostridia</taxon>
        <taxon>Lachnospirales</taxon>
        <taxon>Lachnospiraceae</taxon>
        <taxon>Jingyaoa</taxon>
    </lineage>
</organism>
<comment type="caution">
    <text evidence="5">The sequence shown here is derived from an EMBL/GenBank/DDBJ whole genome shotgun (WGS) entry which is preliminary data.</text>
</comment>
<evidence type="ECO:0000313" key="6">
    <source>
        <dbReference type="Proteomes" id="UP000657421"/>
    </source>
</evidence>
<dbReference type="Gene3D" id="3.30.1490.360">
    <property type="match status" value="1"/>
</dbReference>
<dbReference type="Gene3D" id="3.30.1370.220">
    <property type="match status" value="1"/>
</dbReference>
<feature type="domain" description="Tail sheath protein subtilisin-like" evidence="2">
    <location>
        <begin position="194"/>
        <end position="337"/>
    </location>
</feature>
<evidence type="ECO:0000259" key="4">
    <source>
        <dbReference type="Pfam" id="PF17482"/>
    </source>
</evidence>
<dbReference type="InterPro" id="IPR020287">
    <property type="entry name" value="Tail_sheath_C"/>
</dbReference>
<evidence type="ECO:0000256" key="1">
    <source>
        <dbReference type="ARBA" id="ARBA00008005"/>
    </source>
</evidence>
<feature type="domain" description="Tail sheath protein C-terminal" evidence="4">
    <location>
        <begin position="346"/>
        <end position="442"/>
    </location>
</feature>
<dbReference type="Pfam" id="PF04984">
    <property type="entry name" value="Phage_sheath_1"/>
    <property type="match status" value="1"/>
</dbReference>
<evidence type="ECO:0000259" key="3">
    <source>
        <dbReference type="Pfam" id="PF17481"/>
    </source>
</evidence>
<name>A0ABR7NB83_9FIRM</name>
<proteinExistence type="inferred from homology"/>
<evidence type="ECO:0000313" key="5">
    <source>
        <dbReference type="EMBL" id="MBC8573666.1"/>
    </source>
</evidence>
<accession>A0ABR7NB83</accession>
<dbReference type="Gene3D" id="3.30.360.90">
    <property type="match status" value="1"/>
</dbReference>
<dbReference type="Gene3D" id="2.60.40.4290">
    <property type="match status" value="1"/>
</dbReference>
<dbReference type="InterPro" id="IPR035326">
    <property type="entry name" value="Beta_sandwich_Seath"/>
</dbReference>
<evidence type="ECO:0000259" key="2">
    <source>
        <dbReference type="Pfam" id="PF04984"/>
    </source>
</evidence>